<evidence type="ECO:0000313" key="2">
    <source>
        <dbReference type="Proteomes" id="UP000823775"/>
    </source>
</evidence>
<reference evidence="1 2" key="1">
    <citation type="journal article" date="2021" name="BMC Genomics">
        <title>Datura genome reveals duplications of psychoactive alkaloid biosynthetic genes and high mutation rate following tissue culture.</title>
        <authorList>
            <person name="Rajewski A."/>
            <person name="Carter-House D."/>
            <person name="Stajich J."/>
            <person name="Litt A."/>
        </authorList>
    </citation>
    <scope>NUCLEOTIDE SEQUENCE [LARGE SCALE GENOMIC DNA]</scope>
    <source>
        <strain evidence="1">AR-01</strain>
    </source>
</reference>
<evidence type="ECO:0000313" key="1">
    <source>
        <dbReference type="EMBL" id="MCD7463181.1"/>
    </source>
</evidence>
<proteinExistence type="predicted"/>
<dbReference type="Proteomes" id="UP000823775">
    <property type="component" value="Unassembled WGS sequence"/>
</dbReference>
<gene>
    <name evidence="1" type="ORF">HAX54_050114</name>
</gene>
<accession>A0ABS8SVW4</accession>
<name>A0ABS8SVW4_DATST</name>
<keyword evidence="2" id="KW-1185">Reference proteome</keyword>
<dbReference type="EMBL" id="JACEIK010000871">
    <property type="protein sequence ID" value="MCD7463181.1"/>
    <property type="molecule type" value="Genomic_DNA"/>
</dbReference>
<organism evidence="1 2">
    <name type="scientific">Datura stramonium</name>
    <name type="common">Jimsonweed</name>
    <name type="synonym">Common thornapple</name>
    <dbReference type="NCBI Taxonomy" id="4076"/>
    <lineage>
        <taxon>Eukaryota</taxon>
        <taxon>Viridiplantae</taxon>
        <taxon>Streptophyta</taxon>
        <taxon>Embryophyta</taxon>
        <taxon>Tracheophyta</taxon>
        <taxon>Spermatophyta</taxon>
        <taxon>Magnoliopsida</taxon>
        <taxon>eudicotyledons</taxon>
        <taxon>Gunneridae</taxon>
        <taxon>Pentapetalae</taxon>
        <taxon>asterids</taxon>
        <taxon>lamiids</taxon>
        <taxon>Solanales</taxon>
        <taxon>Solanaceae</taxon>
        <taxon>Solanoideae</taxon>
        <taxon>Datureae</taxon>
        <taxon>Datura</taxon>
    </lineage>
</organism>
<feature type="non-terminal residue" evidence="1">
    <location>
        <position position="1"/>
    </location>
</feature>
<comment type="caution">
    <text evidence="1">The sequence shown here is derived from an EMBL/GenBank/DDBJ whole genome shotgun (WGS) entry which is preliminary data.</text>
</comment>
<sequence length="122" mass="14052">GLSWHHGMRTGLEVATHVFMAHAHIVEDPIFDKIVNMPLGERCMHPITPMMGIIAIYVVVKMDIEQRVKDSFDDTLYIPLESSTLQEVMIDEEISTSMDETQSLQDHNYYCANEEKELKIEE</sequence>
<protein>
    <submittedName>
        <fullName evidence="1">Uncharacterized protein</fullName>
    </submittedName>
</protein>